<keyword evidence="3" id="KW-0472">Membrane</keyword>
<keyword evidence="8" id="KW-1185">Reference proteome</keyword>
<dbReference type="PANTHER" id="PTHR43649">
    <property type="entry name" value="ARABINOSE-BINDING PROTEIN-RELATED"/>
    <property type="match status" value="1"/>
</dbReference>
<dbReference type="InterPro" id="IPR006059">
    <property type="entry name" value="SBP"/>
</dbReference>
<evidence type="ECO:0000256" key="5">
    <source>
        <dbReference type="ARBA" id="ARBA00023288"/>
    </source>
</evidence>
<evidence type="ECO:0000256" key="6">
    <source>
        <dbReference type="SAM" id="SignalP"/>
    </source>
</evidence>
<protein>
    <submittedName>
        <fullName evidence="7">Extracellular solute-binding protein</fullName>
    </submittedName>
</protein>
<evidence type="ECO:0000256" key="4">
    <source>
        <dbReference type="ARBA" id="ARBA00023139"/>
    </source>
</evidence>
<evidence type="ECO:0000313" key="8">
    <source>
        <dbReference type="Proteomes" id="UP001469365"/>
    </source>
</evidence>
<evidence type="ECO:0000313" key="7">
    <source>
        <dbReference type="EMBL" id="MEK8132412.1"/>
    </source>
</evidence>
<evidence type="ECO:0000256" key="2">
    <source>
        <dbReference type="ARBA" id="ARBA00022729"/>
    </source>
</evidence>
<proteinExistence type="predicted"/>
<comment type="caution">
    <text evidence="7">The sequence shown here is derived from an EMBL/GenBank/DDBJ whole genome shotgun (WGS) entry which is preliminary data.</text>
</comment>
<evidence type="ECO:0000256" key="1">
    <source>
        <dbReference type="ARBA" id="ARBA00022475"/>
    </source>
</evidence>
<dbReference type="RefSeq" id="WP_341419546.1">
    <property type="nucleotide sequence ID" value="NZ_JBBPCC010000030.1"/>
</dbReference>
<dbReference type="SUPFAM" id="SSF53850">
    <property type="entry name" value="Periplasmic binding protein-like II"/>
    <property type="match status" value="1"/>
</dbReference>
<evidence type="ECO:0000256" key="3">
    <source>
        <dbReference type="ARBA" id="ARBA00023136"/>
    </source>
</evidence>
<feature type="signal peptide" evidence="6">
    <location>
        <begin position="1"/>
        <end position="22"/>
    </location>
</feature>
<dbReference type="PROSITE" id="PS51257">
    <property type="entry name" value="PROKAR_LIPOPROTEIN"/>
    <property type="match status" value="1"/>
</dbReference>
<name>A0ABU9DU60_9BACL</name>
<dbReference type="Pfam" id="PF13416">
    <property type="entry name" value="SBP_bac_8"/>
    <property type="match status" value="1"/>
</dbReference>
<feature type="chain" id="PRO_5045531120" evidence="6">
    <location>
        <begin position="23"/>
        <end position="515"/>
    </location>
</feature>
<keyword evidence="4" id="KW-0564">Palmitate</keyword>
<keyword evidence="1" id="KW-1003">Cell membrane</keyword>
<organism evidence="7 8">
    <name type="scientific">Paenibacillus filicis</name>
    <dbReference type="NCBI Taxonomy" id="669464"/>
    <lineage>
        <taxon>Bacteria</taxon>
        <taxon>Bacillati</taxon>
        <taxon>Bacillota</taxon>
        <taxon>Bacilli</taxon>
        <taxon>Bacillales</taxon>
        <taxon>Paenibacillaceae</taxon>
        <taxon>Paenibacillus</taxon>
    </lineage>
</organism>
<gene>
    <name evidence="7" type="ORF">WMW72_31410</name>
</gene>
<dbReference type="PANTHER" id="PTHR43649:SF33">
    <property type="entry name" value="POLYGALACTURONAN_RHAMNOGALACTURONAN-BINDING PROTEIN YTCQ"/>
    <property type="match status" value="1"/>
</dbReference>
<dbReference type="Gene3D" id="3.40.190.10">
    <property type="entry name" value="Periplasmic binding protein-like II"/>
    <property type="match status" value="2"/>
</dbReference>
<accession>A0ABU9DU60</accession>
<keyword evidence="5" id="KW-0449">Lipoprotein</keyword>
<dbReference type="Proteomes" id="UP001469365">
    <property type="component" value="Unassembled WGS sequence"/>
</dbReference>
<reference evidence="7 8" key="1">
    <citation type="submission" date="2024-04" db="EMBL/GenBank/DDBJ databases">
        <title>draft genome sequnece of Paenibacillus filicis.</title>
        <authorList>
            <person name="Kim D.-U."/>
        </authorList>
    </citation>
    <scope>NUCLEOTIDE SEQUENCE [LARGE SCALE GENOMIC DNA]</scope>
    <source>
        <strain evidence="7 8">KACC14197</strain>
    </source>
</reference>
<sequence>MKKKALSSALALTLGASTLLSACGNNADSSGSGAGASSKTQAPTDISILTLFYQKEPMKADHKLIQEVEKRTNTKLKMTWVTPNNFSEKMNVTLASGDIPDLMLIDNIGSPVFQKMVDQGAFWDISPYLKDYPNLMSYPSATWENTKYNGKNYGVPRVRPVIGNTMPVIRQDWLDKLGLKAPTTTDELYQVMKAFKNNAPDGQKDTVGLAGYVGVDNMGQFIWLEQVFTGAAGNYKVADGKLVHTIFDPGMRQSLEWMAKAYQEKLIPQDFAILKAEQARDLVYNSKAGVYGDTPNNAINFAQDLLKVNPNAKPIFTWVPVLSGPYGPFTSRGDGFFGMYVIPKKVSEDKLKRILAFMDYGMSKEGSDLVKWGFPNEDFIESNGMKQLTSSASSDPSFLAFTNIFQAYDKYTRAGEALPDVPGSDKIKAANIKSIDEADKIAQGNPAVGLVSDTYNKVGKNFDKKIQDLKVKIIMGKEPMSAWDDLIGKLKTDAEFNQIIKEMNDGYQKRIGGAK</sequence>
<dbReference type="EMBL" id="JBBPCC010000030">
    <property type="protein sequence ID" value="MEK8132412.1"/>
    <property type="molecule type" value="Genomic_DNA"/>
</dbReference>
<keyword evidence="2 6" id="KW-0732">Signal</keyword>
<dbReference type="InterPro" id="IPR050490">
    <property type="entry name" value="Bact_solute-bd_prot1"/>
</dbReference>